<feature type="coiled-coil region" evidence="1">
    <location>
        <begin position="136"/>
        <end position="163"/>
    </location>
</feature>
<accession>A0ABR7J4D0</accession>
<reference evidence="2 3" key="1">
    <citation type="submission" date="2020-08" db="EMBL/GenBank/DDBJ databases">
        <title>Description of novel Flavobacterium F-380 isolate.</title>
        <authorList>
            <person name="Saticioglu I.B."/>
            <person name="Duman M."/>
            <person name="Altun S."/>
        </authorList>
    </citation>
    <scope>NUCLEOTIDE SEQUENCE [LARGE SCALE GENOMIC DNA]</scope>
    <source>
        <strain evidence="2 3">F-380</strain>
    </source>
</reference>
<keyword evidence="3" id="KW-1185">Reference proteome</keyword>
<name>A0ABR7J4D0_9FLAO</name>
<keyword evidence="1" id="KW-0175">Coiled coil</keyword>
<protein>
    <recommendedName>
        <fullName evidence="4">Bacteriophage abortive infection AbiH</fullName>
    </recommendedName>
</protein>
<dbReference type="Proteomes" id="UP000629963">
    <property type="component" value="Unassembled WGS sequence"/>
</dbReference>
<evidence type="ECO:0008006" key="4">
    <source>
        <dbReference type="Google" id="ProtNLM"/>
    </source>
</evidence>
<evidence type="ECO:0000313" key="2">
    <source>
        <dbReference type="EMBL" id="MBC5840291.1"/>
    </source>
</evidence>
<sequence length="408" mass="48168">MRKAIFSIMNRLVIIGNGFDLAHGLPTSYKDFIDDYWKNVIQELHVGNKYSDSLFTSNISGVVNNYQAKEHLKQNVNNLETLKSFISNYERYCSLEFTNNFFLNINNKINVEKWVDIENLYYYQLKVITKLSSLKLEDKKRQVKVLNAEFEEVKNLLEKYLKDKVVDLYNLELIQGSDLEQFKFCDILRPISIFNEELNLEQEFSVFDYEELKDDFETLSAEKSKGFLRLLNFNYTGTALRYLRVQNLNDDLEKTHIPIHGALGDLNDNKINFGFGDEMDEDYKLIENLDDNEYLRNFKSFQYLQNSNYKNLLDYIDSAKYQVLIMGHSCGLSDRTLLNTIFEHVNCRSIKVFFYETKDEKGIVIKDNYTEIIQNISRHFNKKKLMREKIVNKTLCQPLPQIQLPKKV</sequence>
<dbReference type="EMBL" id="JACRUJ010000001">
    <property type="protein sequence ID" value="MBC5840291.1"/>
    <property type="molecule type" value="Genomic_DNA"/>
</dbReference>
<dbReference type="Pfam" id="PF14253">
    <property type="entry name" value="AbiH"/>
    <property type="match status" value="1"/>
</dbReference>
<evidence type="ECO:0000256" key="1">
    <source>
        <dbReference type="SAM" id="Coils"/>
    </source>
</evidence>
<organism evidence="2 3">
    <name type="scientific">Flavobacterium kayseriense</name>
    <dbReference type="NCBI Taxonomy" id="2764714"/>
    <lineage>
        <taxon>Bacteria</taxon>
        <taxon>Pseudomonadati</taxon>
        <taxon>Bacteroidota</taxon>
        <taxon>Flavobacteriia</taxon>
        <taxon>Flavobacteriales</taxon>
        <taxon>Flavobacteriaceae</taxon>
        <taxon>Flavobacterium</taxon>
    </lineage>
</organism>
<gene>
    <name evidence="2" type="ORF">H8R23_02645</name>
</gene>
<proteinExistence type="predicted"/>
<dbReference type="RefSeq" id="WP_187008872.1">
    <property type="nucleotide sequence ID" value="NZ_JACRUI010000001.1"/>
</dbReference>
<evidence type="ECO:0000313" key="3">
    <source>
        <dbReference type="Proteomes" id="UP000629963"/>
    </source>
</evidence>
<comment type="caution">
    <text evidence="2">The sequence shown here is derived from an EMBL/GenBank/DDBJ whole genome shotgun (WGS) entry which is preliminary data.</text>
</comment>
<dbReference type="InterPro" id="IPR025935">
    <property type="entry name" value="AbiH"/>
</dbReference>